<protein>
    <submittedName>
        <fullName evidence="2">Uncharacterized protein</fullName>
    </submittedName>
</protein>
<organism evidence="2 3">
    <name type="scientific">Paxillus rubicundulus Ve08.2h10</name>
    <dbReference type="NCBI Taxonomy" id="930991"/>
    <lineage>
        <taxon>Eukaryota</taxon>
        <taxon>Fungi</taxon>
        <taxon>Dikarya</taxon>
        <taxon>Basidiomycota</taxon>
        <taxon>Agaricomycotina</taxon>
        <taxon>Agaricomycetes</taxon>
        <taxon>Agaricomycetidae</taxon>
        <taxon>Boletales</taxon>
        <taxon>Paxilineae</taxon>
        <taxon>Paxillaceae</taxon>
        <taxon>Paxillus</taxon>
    </lineage>
</organism>
<proteinExistence type="predicted"/>
<feature type="region of interest" description="Disordered" evidence="1">
    <location>
        <begin position="109"/>
        <end position="140"/>
    </location>
</feature>
<reference evidence="3" key="2">
    <citation type="submission" date="2015-01" db="EMBL/GenBank/DDBJ databases">
        <title>Evolutionary Origins and Diversification of the Mycorrhizal Mutualists.</title>
        <authorList>
            <consortium name="DOE Joint Genome Institute"/>
            <consortium name="Mycorrhizal Genomics Consortium"/>
            <person name="Kohler A."/>
            <person name="Kuo A."/>
            <person name="Nagy L.G."/>
            <person name="Floudas D."/>
            <person name="Copeland A."/>
            <person name="Barry K.W."/>
            <person name="Cichocki N."/>
            <person name="Veneault-Fourrey C."/>
            <person name="LaButti K."/>
            <person name="Lindquist E.A."/>
            <person name="Lipzen A."/>
            <person name="Lundell T."/>
            <person name="Morin E."/>
            <person name="Murat C."/>
            <person name="Riley R."/>
            <person name="Ohm R."/>
            <person name="Sun H."/>
            <person name="Tunlid A."/>
            <person name="Henrissat B."/>
            <person name="Grigoriev I.V."/>
            <person name="Hibbett D.S."/>
            <person name="Martin F."/>
        </authorList>
    </citation>
    <scope>NUCLEOTIDE SEQUENCE [LARGE SCALE GENOMIC DNA]</scope>
    <source>
        <strain evidence="3">Ve08.2h10</strain>
    </source>
</reference>
<evidence type="ECO:0000313" key="2">
    <source>
        <dbReference type="EMBL" id="KIK72752.1"/>
    </source>
</evidence>
<gene>
    <name evidence="2" type="ORF">PAXRUDRAFT_21625</name>
</gene>
<dbReference type="InParanoid" id="A0A0D0BM37"/>
<dbReference type="AlphaFoldDB" id="A0A0D0BM37"/>
<accession>A0A0D0BM37</accession>
<feature type="compositionally biased region" description="Basic and acidic residues" evidence="1">
    <location>
        <begin position="202"/>
        <end position="218"/>
    </location>
</feature>
<feature type="region of interest" description="Disordered" evidence="1">
    <location>
        <begin position="186"/>
        <end position="240"/>
    </location>
</feature>
<feature type="compositionally biased region" description="Basic and acidic residues" evidence="1">
    <location>
        <begin position="1"/>
        <end position="30"/>
    </location>
</feature>
<dbReference type="HOGENOM" id="CLU_1156720_0_0_1"/>
<sequence length="240" mass="26947">MGSEQGDGRTDPGGDEGGRETCQRVKESKASGRGTSQKGEKYLKEFAEEMWRQCRMRVAVLTAWKDGSGQTMTTQYDINDQIEDGEAFDGWGGTHQRWMEYAKKALGDPASYEEESPTDTDSNLDSSPVERKKQAKKGKKAKVDAVSMVSHIRKEWIGDIKDASLDVMKHMVRGFITFYYNMGKQARGRGLDDEGSEEDEADGRRWTRSEAVSNHKDSGMQQARNKVREKKSNGKDGRGE</sequence>
<evidence type="ECO:0000256" key="1">
    <source>
        <dbReference type="SAM" id="MobiDB-lite"/>
    </source>
</evidence>
<dbReference type="EMBL" id="KN830481">
    <property type="protein sequence ID" value="KIK72752.1"/>
    <property type="molecule type" value="Genomic_DNA"/>
</dbReference>
<dbReference type="OrthoDB" id="2681516at2759"/>
<evidence type="ECO:0000313" key="3">
    <source>
        <dbReference type="Proteomes" id="UP000054538"/>
    </source>
</evidence>
<dbReference type="Proteomes" id="UP000054538">
    <property type="component" value="Unassembled WGS sequence"/>
</dbReference>
<keyword evidence="3" id="KW-1185">Reference proteome</keyword>
<name>A0A0D0BM37_9AGAM</name>
<reference evidence="2 3" key="1">
    <citation type="submission" date="2014-04" db="EMBL/GenBank/DDBJ databases">
        <authorList>
            <consortium name="DOE Joint Genome Institute"/>
            <person name="Kuo A."/>
            <person name="Kohler A."/>
            <person name="Jargeat P."/>
            <person name="Nagy L.G."/>
            <person name="Floudas D."/>
            <person name="Copeland A."/>
            <person name="Barry K.W."/>
            <person name="Cichocki N."/>
            <person name="Veneault-Fourrey C."/>
            <person name="LaButti K."/>
            <person name="Lindquist E.A."/>
            <person name="Lipzen A."/>
            <person name="Lundell T."/>
            <person name="Morin E."/>
            <person name="Murat C."/>
            <person name="Sun H."/>
            <person name="Tunlid A."/>
            <person name="Henrissat B."/>
            <person name="Grigoriev I.V."/>
            <person name="Hibbett D.S."/>
            <person name="Martin F."/>
            <person name="Nordberg H.P."/>
            <person name="Cantor M.N."/>
            <person name="Hua S.X."/>
        </authorList>
    </citation>
    <scope>NUCLEOTIDE SEQUENCE [LARGE SCALE GENOMIC DNA]</scope>
    <source>
        <strain evidence="2 3">Ve08.2h10</strain>
    </source>
</reference>
<feature type="region of interest" description="Disordered" evidence="1">
    <location>
        <begin position="1"/>
        <end position="40"/>
    </location>
</feature>
<feature type="compositionally biased region" description="Basic and acidic residues" evidence="1">
    <location>
        <begin position="230"/>
        <end position="240"/>
    </location>
</feature>